<accession>A0ABW7Q8L6</accession>
<proteinExistence type="predicted"/>
<gene>
    <name evidence="4" type="ORF">ACH3VR_12430</name>
</gene>
<dbReference type="SUPFAM" id="SSF53590">
    <property type="entry name" value="Nucleoside hydrolase"/>
    <property type="match status" value="1"/>
</dbReference>
<evidence type="ECO:0000256" key="2">
    <source>
        <dbReference type="ARBA" id="ARBA00023295"/>
    </source>
</evidence>
<evidence type="ECO:0000259" key="3">
    <source>
        <dbReference type="Pfam" id="PF01156"/>
    </source>
</evidence>
<dbReference type="GO" id="GO:0016787">
    <property type="term" value="F:hydrolase activity"/>
    <property type="evidence" value="ECO:0007669"/>
    <property type="project" value="UniProtKB-KW"/>
</dbReference>
<dbReference type="InterPro" id="IPR036452">
    <property type="entry name" value="Ribo_hydro-like"/>
</dbReference>
<dbReference type="Pfam" id="PF01156">
    <property type="entry name" value="IU_nuc_hydro"/>
    <property type="match status" value="1"/>
</dbReference>
<keyword evidence="2" id="KW-0326">Glycosidase</keyword>
<comment type="caution">
    <text evidence="4">The sequence shown here is derived from an EMBL/GenBank/DDBJ whole genome shotgun (WGS) entry which is preliminary data.</text>
</comment>
<sequence>MSGHRRIPVTPQRRLVVDNDWAGDPDGLVALAHHFLADAAVVRAVTSTSIAMEGLPYAAGNPAREIARELVQRLGVTDPPPVSADVQMRFDELDGPTDGARLILDEAGRDDPLPLTLVCGGPLTNIASALREDPTLADRADLVWIGGGGYPDGAWEYNLAVDVPAAQLVFNESRIGVTQVPQHTYRQCAMSIVELEMGLRAAGAFGAWLYDCFTSPPDFVRIAGNWPMGDSPPVLLTALTTESSVLREVDTPWIDDDGGYARHPDPRPLTLVETVDVRLLFADFFARVQRHAADTAD</sequence>
<dbReference type="PANTHER" id="PTHR12304:SF4">
    <property type="entry name" value="URIDINE NUCLEOSIDASE"/>
    <property type="match status" value="1"/>
</dbReference>
<keyword evidence="5" id="KW-1185">Reference proteome</keyword>
<dbReference type="Gene3D" id="3.90.245.10">
    <property type="entry name" value="Ribonucleoside hydrolase-like"/>
    <property type="match status" value="1"/>
</dbReference>
<organism evidence="4 5">
    <name type="scientific">Microbacterium alkaliflavum</name>
    <dbReference type="NCBI Taxonomy" id="3248839"/>
    <lineage>
        <taxon>Bacteria</taxon>
        <taxon>Bacillati</taxon>
        <taxon>Actinomycetota</taxon>
        <taxon>Actinomycetes</taxon>
        <taxon>Micrococcales</taxon>
        <taxon>Microbacteriaceae</taxon>
        <taxon>Microbacterium</taxon>
    </lineage>
</organism>
<protein>
    <submittedName>
        <fullName evidence="4">Nucleoside hydrolase</fullName>
    </submittedName>
</protein>
<evidence type="ECO:0000313" key="4">
    <source>
        <dbReference type="EMBL" id="MFH8251168.1"/>
    </source>
</evidence>
<feature type="domain" description="Inosine/uridine-preferring nucleoside hydrolase" evidence="3">
    <location>
        <begin position="94"/>
        <end position="213"/>
    </location>
</feature>
<name>A0ABW7Q8L6_9MICO</name>
<evidence type="ECO:0000313" key="5">
    <source>
        <dbReference type="Proteomes" id="UP001610861"/>
    </source>
</evidence>
<keyword evidence="1 4" id="KW-0378">Hydrolase</keyword>
<dbReference type="EMBL" id="JBIQWL010000004">
    <property type="protein sequence ID" value="MFH8251168.1"/>
    <property type="molecule type" value="Genomic_DNA"/>
</dbReference>
<evidence type="ECO:0000256" key="1">
    <source>
        <dbReference type="ARBA" id="ARBA00022801"/>
    </source>
</evidence>
<dbReference type="InterPro" id="IPR023186">
    <property type="entry name" value="IUNH"/>
</dbReference>
<dbReference type="Proteomes" id="UP001610861">
    <property type="component" value="Unassembled WGS sequence"/>
</dbReference>
<dbReference type="PANTHER" id="PTHR12304">
    <property type="entry name" value="INOSINE-URIDINE PREFERRING NUCLEOSIDE HYDROLASE"/>
    <property type="match status" value="1"/>
</dbReference>
<dbReference type="RefSeq" id="WP_397556626.1">
    <property type="nucleotide sequence ID" value="NZ_JBIQWL010000004.1"/>
</dbReference>
<dbReference type="InterPro" id="IPR001910">
    <property type="entry name" value="Inosine/uridine_hydrolase_dom"/>
</dbReference>
<reference evidence="4 5" key="1">
    <citation type="submission" date="2024-09" db="EMBL/GenBank/DDBJ databases">
        <authorList>
            <person name="Pan X."/>
        </authorList>
    </citation>
    <scope>NUCLEOTIDE SEQUENCE [LARGE SCALE GENOMIC DNA]</scope>
    <source>
        <strain evidence="4 5">B2969</strain>
    </source>
</reference>